<dbReference type="PANTHER" id="PTHR37261:SF1">
    <property type="entry name" value="40S RIBOSOMAL PROTEIN S27"/>
    <property type="match status" value="1"/>
</dbReference>
<dbReference type="GeneID" id="104725280"/>
<feature type="compositionally biased region" description="Polar residues" evidence="1">
    <location>
        <begin position="443"/>
        <end position="454"/>
    </location>
</feature>
<feature type="region of interest" description="Disordered" evidence="1">
    <location>
        <begin position="208"/>
        <end position="227"/>
    </location>
</feature>
<protein>
    <submittedName>
        <fullName evidence="3">Uncharacterized protein LOC104725280</fullName>
    </submittedName>
</protein>
<dbReference type="PANTHER" id="PTHR37261">
    <property type="entry name" value="40S RIBOSOMAL PROTEIN S27"/>
    <property type="match status" value="1"/>
</dbReference>
<organism evidence="2 3">
    <name type="scientific">Camelina sativa</name>
    <name type="common">False flax</name>
    <name type="synonym">Myagrum sativum</name>
    <dbReference type="NCBI Taxonomy" id="90675"/>
    <lineage>
        <taxon>Eukaryota</taxon>
        <taxon>Viridiplantae</taxon>
        <taxon>Streptophyta</taxon>
        <taxon>Embryophyta</taxon>
        <taxon>Tracheophyta</taxon>
        <taxon>Spermatophyta</taxon>
        <taxon>Magnoliopsida</taxon>
        <taxon>eudicotyledons</taxon>
        <taxon>Gunneridae</taxon>
        <taxon>Pentapetalae</taxon>
        <taxon>rosids</taxon>
        <taxon>malvids</taxon>
        <taxon>Brassicales</taxon>
        <taxon>Brassicaceae</taxon>
        <taxon>Camelineae</taxon>
        <taxon>Camelina</taxon>
    </lineage>
</organism>
<dbReference type="RefSeq" id="XP_010442210.1">
    <property type="nucleotide sequence ID" value="XM_010443908.2"/>
</dbReference>
<reference evidence="3" key="2">
    <citation type="submission" date="2025-08" db="UniProtKB">
        <authorList>
            <consortium name="RefSeq"/>
        </authorList>
    </citation>
    <scope>IDENTIFICATION</scope>
    <source>
        <tissue evidence="3">Leaf</tissue>
    </source>
</reference>
<reference evidence="2" key="1">
    <citation type="journal article" date="2014" name="Nat. Commun.">
        <title>The emerging biofuel crop Camelina sativa retains a highly undifferentiated hexaploid genome structure.</title>
        <authorList>
            <person name="Kagale S."/>
            <person name="Koh C."/>
            <person name="Nixon J."/>
            <person name="Bollina V."/>
            <person name="Clarke W.E."/>
            <person name="Tuteja R."/>
            <person name="Spillane C."/>
            <person name="Robinson S.J."/>
            <person name="Links M.G."/>
            <person name="Clarke C."/>
            <person name="Higgins E.E."/>
            <person name="Huebert T."/>
            <person name="Sharpe A.G."/>
            <person name="Parkin I.A."/>
        </authorList>
    </citation>
    <scope>NUCLEOTIDE SEQUENCE [LARGE SCALE GENOMIC DNA]</scope>
    <source>
        <strain evidence="2">cv. DH55</strain>
    </source>
</reference>
<evidence type="ECO:0000256" key="1">
    <source>
        <dbReference type="SAM" id="MobiDB-lite"/>
    </source>
</evidence>
<evidence type="ECO:0000313" key="3">
    <source>
        <dbReference type="RefSeq" id="XP_010442210.1"/>
    </source>
</evidence>
<name>A0ABM0UJV6_CAMSA</name>
<feature type="region of interest" description="Disordered" evidence="1">
    <location>
        <begin position="244"/>
        <end position="270"/>
    </location>
</feature>
<feature type="compositionally biased region" description="Polar residues" evidence="1">
    <location>
        <begin position="542"/>
        <end position="554"/>
    </location>
</feature>
<gene>
    <name evidence="3" type="primary">LOC104725280</name>
</gene>
<dbReference type="Proteomes" id="UP000694864">
    <property type="component" value="Chromosome 11"/>
</dbReference>
<feature type="compositionally biased region" description="Acidic residues" evidence="1">
    <location>
        <begin position="513"/>
        <end position="522"/>
    </location>
</feature>
<feature type="compositionally biased region" description="Polar residues" evidence="1">
    <location>
        <begin position="253"/>
        <end position="269"/>
    </location>
</feature>
<feature type="region of interest" description="Disordered" evidence="1">
    <location>
        <begin position="437"/>
        <end position="473"/>
    </location>
</feature>
<feature type="compositionally biased region" description="Basic and acidic residues" evidence="1">
    <location>
        <begin position="464"/>
        <end position="473"/>
    </location>
</feature>
<feature type="region of interest" description="Disordered" evidence="1">
    <location>
        <begin position="513"/>
        <end position="566"/>
    </location>
</feature>
<feature type="compositionally biased region" description="Low complexity" evidence="1">
    <location>
        <begin position="218"/>
        <end position="227"/>
    </location>
</feature>
<evidence type="ECO:0000313" key="2">
    <source>
        <dbReference type="Proteomes" id="UP000694864"/>
    </source>
</evidence>
<proteinExistence type="predicted"/>
<keyword evidence="2" id="KW-1185">Reference proteome</keyword>
<sequence>MNKPKIYSNQSEEEAMDASNHADEFNPTTNWNLAVGSLTDSISFESSFTANHESDDGTAVDHIAKSPLLLLPPVPNGEPCEITITFAQEHELRQVYIRSSARVYEVYFTKKRRHGSKEYLCTVRCGVAVRDGRTTEDDWVEVKAGDDSLLNAAQGLLPMVQSGKQDLYEATAEINDVEPCTSITVRLLSLQDKRCALVDEVYVFADPVDPSESEQEEASGAGNSSSSSLMAMFMPAILQLSRGKDVRKERDTQVSSDKSNSTNPLGYSNDSDKIVHEIHQEINFSKLADQMGVSPPPVLVDTLSKRVSGEEIRPAISCSSMETILYDLVNKVSRIETILTRFEDQMLKPINSIDARLQLVEKKLEQLGKKSFESELVCQTRIPNPDALGTDTDKIPDTDEFDGLTRSTDNPKLVSCTRVVVPESSVEDDAVVLPKNRLEELESGNSSISGNEMISTEPEISNEEVGHSFEEKPKRSLSINDALASALAGLLSSHSITDGKYSKALVVTAPEFLNEDDEEEIEEKPQTNGHPDKSQVAAELGNTHSTLGSPTFSQEEAETTPCIKDGSQEMIYGVSRKLDDSFGGDEEAETVVSIRDNALDEEMFTSSTKADCYIEKENLSDKPRDSDSWSHELKNPNVTTAKCKGEPGMDDVLKSVFGLQPTTSSVDFLTPVLDVRFISESQDSDSKGFFEALFTEDSKTDVDCKNEAYYDNLVSLEDEEELKGPPTDTLSSVEMDHYETNEMHLHLNDEISEASLI</sequence>
<feature type="region of interest" description="Disordered" evidence="1">
    <location>
        <begin position="1"/>
        <end position="23"/>
    </location>
</feature>
<accession>A0ABM0UJV6</accession>